<dbReference type="PANTHER" id="PTHR42928">
    <property type="entry name" value="TRICARBOXYLATE-BINDING PROTEIN"/>
    <property type="match status" value="1"/>
</dbReference>
<evidence type="ECO:0000313" key="4">
    <source>
        <dbReference type="Proteomes" id="UP000264036"/>
    </source>
</evidence>
<feature type="chain" id="PRO_5016799661" evidence="2">
    <location>
        <begin position="25"/>
        <end position="326"/>
    </location>
</feature>
<dbReference type="Gene3D" id="3.40.190.150">
    <property type="entry name" value="Bordetella uptake gene, domain 1"/>
    <property type="match status" value="1"/>
</dbReference>
<comment type="caution">
    <text evidence="3">The sequence shown here is derived from an EMBL/GenBank/DDBJ whole genome shotgun (WGS) entry which is preliminary data.</text>
</comment>
<keyword evidence="2" id="KW-0732">Signal</keyword>
<dbReference type="AlphaFoldDB" id="A0A356LM34"/>
<dbReference type="Gene3D" id="3.40.190.10">
    <property type="entry name" value="Periplasmic binding protein-like II"/>
    <property type="match status" value="1"/>
</dbReference>
<dbReference type="EMBL" id="DOEK01000047">
    <property type="protein sequence ID" value="HBP32057.1"/>
    <property type="molecule type" value="Genomic_DNA"/>
</dbReference>
<gene>
    <name evidence="3" type="ORF">DD666_21935</name>
</gene>
<reference evidence="3 4" key="1">
    <citation type="journal article" date="2018" name="Nat. Biotechnol.">
        <title>A standardized bacterial taxonomy based on genome phylogeny substantially revises the tree of life.</title>
        <authorList>
            <person name="Parks D.H."/>
            <person name="Chuvochina M."/>
            <person name="Waite D.W."/>
            <person name="Rinke C."/>
            <person name="Skarshewski A."/>
            <person name="Chaumeil P.A."/>
            <person name="Hugenholtz P."/>
        </authorList>
    </citation>
    <scope>NUCLEOTIDE SEQUENCE [LARGE SCALE GENOMIC DNA]</scope>
    <source>
        <strain evidence="3">UBA10707</strain>
    </source>
</reference>
<sequence length="326" mass="34344">MKLTHCLTAAFAATSLLASSVVNAQESSYPTRPVNLVVPFSAGGPTDAMARILAQKLGDRLGQQVVVDNRGGAGGSIAAELVARSKADGYTLFFGTTGTMAINPSLYANLRYDPIKDFSPVSLMATTMNVLVVNPQLPVKTLNDLVKLAKTKPDELTYGSAGNGSSNHLSGELFRTSAGIRISHIPYKGSAPALVDLLAGRISMMFDTIAQQTQNISASKVTALAVTGPKRSTLLPDVPTAQQAGLDGFDVTIWYGVLAPHGTPEVIVNRLQREIAAIMATEDMKSRMQRDGAAAQSTTPAEFADLIKSDTAKWAPVVKNSGANLN</sequence>
<dbReference type="InterPro" id="IPR005064">
    <property type="entry name" value="BUG"/>
</dbReference>
<proteinExistence type="inferred from homology"/>
<dbReference type="CDD" id="cd13578">
    <property type="entry name" value="PBP2_Bug27"/>
    <property type="match status" value="1"/>
</dbReference>
<accession>A0A356LM34</accession>
<evidence type="ECO:0000256" key="2">
    <source>
        <dbReference type="SAM" id="SignalP"/>
    </source>
</evidence>
<protein>
    <submittedName>
        <fullName evidence="3">LacI family transcriptional regulator</fullName>
    </submittedName>
</protein>
<evidence type="ECO:0000256" key="1">
    <source>
        <dbReference type="ARBA" id="ARBA00006987"/>
    </source>
</evidence>
<comment type="similarity">
    <text evidence="1">Belongs to the UPF0065 (bug) family.</text>
</comment>
<evidence type="ECO:0000313" key="3">
    <source>
        <dbReference type="EMBL" id="HBP32057.1"/>
    </source>
</evidence>
<dbReference type="InterPro" id="IPR042100">
    <property type="entry name" value="Bug_dom1"/>
</dbReference>
<dbReference type="PIRSF" id="PIRSF017082">
    <property type="entry name" value="YflP"/>
    <property type="match status" value="1"/>
</dbReference>
<dbReference type="PANTHER" id="PTHR42928:SF5">
    <property type="entry name" value="BLR1237 PROTEIN"/>
    <property type="match status" value="1"/>
</dbReference>
<dbReference type="SUPFAM" id="SSF53850">
    <property type="entry name" value="Periplasmic binding protein-like II"/>
    <property type="match status" value="1"/>
</dbReference>
<dbReference type="Proteomes" id="UP000264036">
    <property type="component" value="Unassembled WGS sequence"/>
</dbReference>
<dbReference type="Pfam" id="PF03401">
    <property type="entry name" value="TctC"/>
    <property type="match status" value="1"/>
</dbReference>
<feature type="signal peptide" evidence="2">
    <location>
        <begin position="1"/>
        <end position="24"/>
    </location>
</feature>
<organism evidence="3 4">
    <name type="scientific">Advenella kashmirensis</name>
    <dbReference type="NCBI Taxonomy" id="310575"/>
    <lineage>
        <taxon>Bacteria</taxon>
        <taxon>Pseudomonadati</taxon>
        <taxon>Pseudomonadota</taxon>
        <taxon>Betaproteobacteria</taxon>
        <taxon>Burkholderiales</taxon>
        <taxon>Alcaligenaceae</taxon>
    </lineage>
</organism>
<name>A0A356LM34_9BURK</name>